<keyword evidence="2" id="KW-1185">Reference proteome</keyword>
<comment type="caution">
    <text evidence="1">The sequence shown here is derived from an EMBL/GenBank/DDBJ whole genome shotgun (WGS) entry which is preliminary data.</text>
</comment>
<reference evidence="1 2" key="1">
    <citation type="submission" date="2021-06" db="EMBL/GenBank/DDBJ databases">
        <authorList>
            <person name="Palmer J.M."/>
        </authorList>
    </citation>
    <scope>NUCLEOTIDE SEQUENCE [LARGE SCALE GENOMIC DNA]</scope>
    <source>
        <strain evidence="1 2">XR_2019</strain>
        <tissue evidence="1">Muscle</tissue>
    </source>
</reference>
<evidence type="ECO:0000313" key="1">
    <source>
        <dbReference type="EMBL" id="MEQ2262343.1"/>
    </source>
</evidence>
<accession>A0ABV0W065</accession>
<dbReference type="EMBL" id="JAHRIM010020264">
    <property type="protein sequence ID" value="MEQ2262343.1"/>
    <property type="molecule type" value="Genomic_DNA"/>
</dbReference>
<gene>
    <name evidence="1" type="ORF">XENORESO_007475</name>
</gene>
<proteinExistence type="predicted"/>
<protein>
    <submittedName>
        <fullName evidence="1">Uncharacterized protein</fullName>
    </submittedName>
</protein>
<sequence length="133" mass="15232">MCSFSLNGATFVGWNSEKLAKSSQPIPNSFWWDQHLPYWKNSLAIIPMRFCNQWKSQGEICPPTCQRSPPQSGYLQKVAVEGMEQPACSPELNHTENLRAQPGCPVCQRPTQPYWLTCDKCWLKNVMLFHNSV</sequence>
<name>A0ABV0W065_9TELE</name>
<dbReference type="Proteomes" id="UP001444071">
    <property type="component" value="Unassembled WGS sequence"/>
</dbReference>
<organism evidence="1 2">
    <name type="scientific">Xenotaenia resolanae</name>
    <dbReference type="NCBI Taxonomy" id="208358"/>
    <lineage>
        <taxon>Eukaryota</taxon>
        <taxon>Metazoa</taxon>
        <taxon>Chordata</taxon>
        <taxon>Craniata</taxon>
        <taxon>Vertebrata</taxon>
        <taxon>Euteleostomi</taxon>
        <taxon>Actinopterygii</taxon>
        <taxon>Neopterygii</taxon>
        <taxon>Teleostei</taxon>
        <taxon>Neoteleostei</taxon>
        <taxon>Acanthomorphata</taxon>
        <taxon>Ovalentaria</taxon>
        <taxon>Atherinomorphae</taxon>
        <taxon>Cyprinodontiformes</taxon>
        <taxon>Goodeidae</taxon>
        <taxon>Xenotaenia</taxon>
    </lineage>
</organism>
<evidence type="ECO:0000313" key="2">
    <source>
        <dbReference type="Proteomes" id="UP001444071"/>
    </source>
</evidence>